<dbReference type="RefSeq" id="WP_031565826.1">
    <property type="nucleotide sequence ID" value="NZ_CAAAIS010000003.1"/>
</dbReference>
<evidence type="ECO:0000256" key="6">
    <source>
        <dbReference type="ARBA" id="ARBA00023136"/>
    </source>
</evidence>
<dbReference type="Pfam" id="PF07690">
    <property type="entry name" value="MFS_1"/>
    <property type="match status" value="1"/>
</dbReference>
<name>A0A378LSE0_9GAMM</name>
<comment type="similarity">
    <text evidence="2">Belongs to the major facilitator superfamily.</text>
</comment>
<evidence type="ECO:0000256" key="24">
    <source>
        <dbReference type="ARBA" id="ARBA00046376"/>
    </source>
</evidence>
<dbReference type="CDD" id="cd06174">
    <property type="entry name" value="MFS"/>
    <property type="match status" value="1"/>
</dbReference>
<evidence type="ECO:0000256" key="7">
    <source>
        <dbReference type="ARBA" id="ARBA00023228"/>
    </source>
</evidence>
<dbReference type="OrthoDB" id="5620971at2"/>
<evidence type="ECO:0000256" key="17">
    <source>
        <dbReference type="ARBA" id="ARBA00044903"/>
    </source>
</evidence>
<evidence type="ECO:0000256" key="10">
    <source>
        <dbReference type="ARBA" id="ARBA00044881"/>
    </source>
</evidence>
<evidence type="ECO:0000256" key="3">
    <source>
        <dbReference type="ARBA" id="ARBA00022448"/>
    </source>
</evidence>
<comment type="catalytic activity">
    <reaction evidence="15">
        <text>L-arginyl-L-alpha-amino acid(out) = L-arginyl-L-alpha-amino acid(in)</text>
        <dbReference type="Rhea" id="RHEA:79371"/>
        <dbReference type="ChEBI" id="CHEBI:84315"/>
    </reaction>
</comment>
<feature type="transmembrane region" description="Helical" evidence="25">
    <location>
        <begin position="172"/>
        <end position="196"/>
    </location>
</feature>
<keyword evidence="28" id="KW-1185">Reference proteome</keyword>
<dbReference type="Proteomes" id="UP000255297">
    <property type="component" value="Unassembled WGS sequence"/>
</dbReference>
<comment type="catalytic activity">
    <reaction evidence="19">
        <text>L-alanyl-L-lysine(out) = L-alanyl-L-lysine(in)</text>
        <dbReference type="Rhea" id="RHEA:79415"/>
        <dbReference type="ChEBI" id="CHEBI:192470"/>
    </reaction>
</comment>
<comment type="catalytic activity">
    <reaction evidence="9">
        <text>L-histidyl-glycine(out) = L-histidyl-glycine(in)</text>
        <dbReference type="Rhea" id="RHEA:79395"/>
        <dbReference type="ChEBI" id="CHEBI:229957"/>
    </reaction>
</comment>
<accession>A0A378LSE0</accession>
<feature type="domain" description="Major facilitator superfamily (MFS) profile" evidence="26">
    <location>
        <begin position="19"/>
        <end position="426"/>
    </location>
</feature>
<sequence length="435" mass="47963">MGNAPDAEASQQKKITYRAILIISLCAAFLFYKYILQNFPSVMPQQLMDAFNLQGLGLGVLSGVYFWTYLIVPLFVGIVLDRYGTRWVTTGAIFCCAFGIYIFSQAQELNSAIWGRSLTGVGVSFASIAYFKLSAVWFPKKYYALLTSLLVTAAMVGAIFGQMPLAWLVSQIGWRASLVNVAWMGIILAFLFVFIVKDKPTFASTSAETKRQPASANPHLWQDILLIIKNKQNWLLTGYSGLAFAPIVIFCGLWGNPFLQKAYHLDKLIAPSLISLVFVGLAIASPVFALFVNRIQNRCALMFYSTLISALSISLVIYAHPMPIWLLSILLFVFGFSLGAFPLVFVIGKESNPLYLAGTVTSLINASDAFLDAITEPAIGKLLDAFSDAGAAHDFSLNSYHIALAILPVFQIIGAFLMRWVKDEHRTSHEKDIPA</sequence>
<feature type="transmembrane region" description="Helical" evidence="25">
    <location>
        <begin position="87"/>
        <end position="106"/>
    </location>
</feature>
<evidence type="ECO:0000256" key="22">
    <source>
        <dbReference type="ARBA" id="ARBA00045018"/>
    </source>
</evidence>
<dbReference type="Gene3D" id="1.20.1250.20">
    <property type="entry name" value="MFS general substrate transporter like domains"/>
    <property type="match status" value="2"/>
</dbReference>
<organism evidence="27 28">
    <name type="scientific">Legionella wadsworthii</name>
    <dbReference type="NCBI Taxonomy" id="28088"/>
    <lineage>
        <taxon>Bacteria</taxon>
        <taxon>Pseudomonadati</taxon>
        <taxon>Pseudomonadota</taxon>
        <taxon>Gammaproteobacteria</taxon>
        <taxon>Legionellales</taxon>
        <taxon>Legionellaceae</taxon>
        <taxon>Legionella</taxon>
    </lineage>
</organism>
<comment type="catalytic activity">
    <reaction evidence="8">
        <text>L-lysyl-L-alanine(out) = L-lysyl-L-alanine(in)</text>
        <dbReference type="Rhea" id="RHEA:79399"/>
        <dbReference type="ChEBI" id="CHEBI:229954"/>
    </reaction>
</comment>
<gene>
    <name evidence="27" type="primary">yjjL</name>
    <name evidence="27" type="ORF">NCTC11532_01455</name>
</gene>
<evidence type="ECO:0000256" key="2">
    <source>
        <dbReference type="ARBA" id="ARBA00008335"/>
    </source>
</evidence>
<evidence type="ECO:0000256" key="23">
    <source>
        <dbReference type="ARBA" id="ARBA00045709"/>
    </source>
</evidence>
<evidence type="ECO:0000256" key="18">
    <source>
        <dbReference type="ARBA" id="ARBA00044912"/>
    </source>
</evidence>
<evidence type="ECO:0000256" key="16">
    <source>
        <dbReference type="ARBA" id="ARBA00044900"/>
    </source>
</evidence>
<dbReference type="InterPro" id="IPR036259">
    <property type="entry name" value="MFS_trans_sf"/>
</dbReference>
<evidence type="ECO:0000256" key="13">
    <source>
        <dbReference type="ARBA" id="ARBA00044893"/>
    </source>
</evidence>
<dbReference type="InterPro" id="IPR020846">
    <property type="entry name" value="MFS_dom"/>
</dbReference>
<keyword evidence="5 25" id="KW-1133">Transmembrane helix</keyword>
<evidence type="ECO:0000256" key="25">
    <source>
        <dbReference type="SAM" id="Phobius"/>
    </source>
</evidence>
<comment type="catalytic activity">
    <reaction evidence="10">
        <text>L-alpha-aminoacyl-L-arginine(out) = L-alpha-aminoacyl-L-arginine(in)</text>
        <dbReference type="Rhea" id="RHEA:79367"/>
        <dbReference type="ChEBI" id="CHEBI:229968"/>
    </reaction>
</comment>
<evidence type="ECO:0000256" key="4">
    <source>
        <dbReference type="ARBA" id="ARBA00022692"/>
    </source>
</evidence>
<comment type="subunit">
    <text evidence="24">Homodimer. Interacts with lysosomal protein GLMP (via lumenal domain); the interaction starts while both proteins are still in the endoplasmic reticulum and is required for stabilization of MFSD1 in lysosomes but has no direct effect on its targeting to lysosomes or transporter activity.</text>
</comment>
<keyword evidence="6 25" id="KW-0472">Membrane</keyword>
<evidence type="ECO:0000256" key="5">
    <source>
        <dbReference type="ARBA" id="ARBA00022989"/>
    </source>
</evidence>
<feature type="transmembrane region" description="Helical" evidence="25">
    <location>
        <begin position="324"/>
        <end position="347"/>
    </location>
</feature>
<evidence type="ECO:0000256" key="12">
    <source>
        <dbReference type="ARBA" id="ARBA00044891"/>
    </source>
</evidence>
<evidence type="ECO:0000256" key="11">
    <source>
        <dbReference type="ARBA" id="ARBA00044884"/>
    </source>
</evidence>
<dbReference type="InterPro" id="IPR011701">
    <property type="entry name" value="MFS"/>
</dbReference>
<comment type="subcellular location">
    <subcellularLocation>
        <location evidence="1">Lysosome membrane</location>
        <topology evidence="1">Multi-pass membrane protein</topology>
    </subcellularLocation>
</comment>
<keyword evidence="7" id="KW-0458">Lysosome</keyword>
<dbReference type="SUPFAM" id="SSF103473">
    <property type="entry name" value="MFS general substrate transporter"/>
    <property type="match status" value="1"/>
</dbReference>
<comment type="catalytic activity">
    <reaction evidence="16">
        <text>L-lysyl-L-lysine(out) = L-lysyl-L-lysine(in)</text>
        <dbReference type="Rhea" id="RHEA:79403"/>
        <dbReference type="ChEBI" id="CHEBI:229956"/>
    </reaction>
</comment>
<evidence type="ECO:0000256" key="14">
    <source>
        <dbReference type="ARBA" id="ARBA00044898"/>
    </source>
</evidence>
<comment type="catalytic activity">
    <reaction evidence="20">
        <text>L-lysyl-glycine(out) = L-lysyl-glycine(in)</text>
        <dbReference type="Rhea" id="RHEA:79407"/>
        <dbReference type="ChEBI" id="CHEBI:191202"/>
    </reaction>
</comment>
<dbReference type="PROSITE" id="PS50850">
    <property type="entry name" value="MFS"/>
    <property type="match status" value="1"/>
</dbReference>
<reference evidence="27 28" key="1">
    <citation type="submission" date="2018-06" db="EMBL/GenBank/DDBJ databases">
        <authorList>
            <consortium name="Pathogen Informatics"/>
            <person name="Doyle S."/>
        </authorList>
    </citation>
    <scope>NUCLEOTIDE SEQUENCE [LARGE SCALE GENOMIC DNA]</scope>
    <source>
        <strain evidence="27 28">NCTC11532</strain>
    </source>
</reference>
<evidence type="ECO:0000313" key="28">
    <source>
        <dbReference type="Proteomes" id="UP000255297"/>
    </source>
</evidence>
<keyword evidence="4 25" id="KW-0812">Transmembrane</keyword>
<comment type="catalytic activity">
    <reaction evidence="11">
        <text>L-alpha-aminoacyl-L-histidine(out) = L-alpha-aminoacyl-L-histidine(in)</text>
        <dbReference type="Rhea" id="RHEA:79375"/>
        <dbReference type="ChEBI" id="CHEBI:229967"/>
    </reaction>
</comment>
<comment type="catalytic activity">
    <reaction evidence="17">
        <text>L-arginyl-glycine(out) = L-arginyl-glycine(in)</text>
        <dbReference type="Rhea" id="RHEA:79391"/>
        <dbReference type="ChEBI" id="CHEBI:229955"/>
    </reaction>
</comment>
<feature type="transmembrane region" description="Helical" evidence="25">
    <location>
        <begin position="55"/>
        <end position="80"/>
    </location>
</feature>
<evidence type="ECO:0000256" key="20">
    <source>
        <dbReference type="ARBA" id="ARBA00044924"/>
    </source>
</evidence>
<comment type="catalytic activity">
    <reaction evidence="14">
        <text>L-aspartyl-L-lysine(out) = L-aspartyl-L-lysine(in)</text>
        <dbReference type="Rhea" id="RHEA:79411"/>
        <dbReference type="ChEBI" id="CHEBI:229953"/>
    </reaction>
</comment>
<evidence type="ECO:0000256" key="1">
    <source>
        <dbReference type="ARBA" id="ARBA00004155"/>
    </source>
</evidence>
<dbReference type="InterPro" id="IPR052187">
    <property type="entry name" value="MFSD1"/>
</dbReference>
<dbReference type="GO" id="GO:0005765">
    <property type="term" value="C:lysosomal membrane"/>
    <property type="evidence" value="ECO:0007669"/>
    <property type="project" value="UniProtKB-SubCell"/>
</dbReference>
<dbReference type="AlphaFoldDB" id="A0A378LSE0"/>
<feature type="transmembrane region" description="Helical" evidence="25">
    <location>
        <begin position="268"/>
        <end position="292"/>
    </location>
</feature>
<comment type="catalytic activity">
    <reaction evidence="18">
        <text>L-histidyl-L-alpha-amino acid(out) = L-histidyl-L-alpha-amino acid(in)</text>
        <dbReference type="Rhea" id="RHEA:79379"/>
        <dbReference type="ChEBI" id="CHEBI:229964"/>
    </reaction>
</comment>
<evidence type="ECO:0000256" key="8">
    <source>
        <dbReference type="ARBA" id="ARBA00044876"/>
    </source>
</evidence>
<dbReference type="STRING" id="1122170.GCA_000701265_01031"/>
<feature type="transmembrane region" description="Helical" evidence="25">
    <location>
        <begin position="400"/>
        <end position="421"/>
    </location>
</feature>
<dbReference type="PANTHER" id="PTHR23512">
    <property type="entry name" value="MAJOR FACILITATOR SUPERFAMILY DOMAIN-CONTAINING PROTEIN 1"/>
    <property type="match status" value="1"/>
</dbReference>
<feature type="transmembrane region" description="Helical" evidence="25">
    <location>
        <begin position="354"/>
        <end position="374"/>
    </location>
</feature>
<evidence type="ECO:0000313" key="27">
    <source>
        <dbReference type="EMBL" id="STY29270.1"/>
    </source>
</evidence>
<evidence type="ECO:0000259" key="26">
    <source>
        <dbReference type="PROSITE" id="PS50850"/>
    </source>
</evidence>
<feature type="transmembrane region" description="Helical" evidence="25">
    <location>
        <begin position="15"/>
        <end position="35"/>
    </location>
</feature>
<evidence type="ECO:0000256" key="21">
    <source>
        <dbReference type="ARBA" id="ARBA00044985"/>
    </source>
</evidence>
<evidence type="ECO:0000256" key="19">
    <source>
        <dbReference type="ARBA" id="ARBA00044919"/>
    </source>
</evidence>
<feature type="transmembrane region" description="Helical" evidence="25">
    <location>
        <begin position="143"/>
        <end position="160"/>
    </location>
</feature>
<comment type="catalytic activity">
    <reaction evidence="12">
        <text>L-lysyl-L-alpha-amino acid(out) = L-lysyl-L-alpha-amino acid(in)</text>
        <dbReference type="Rhea" id="RHEA:79387"/>
        <dbReference type="ChEBI" id="CHEBI:229965"/>
    </reaction>
</comment>
<protein>
    <recommendedName>
        <fullName evidence="21">Lysosomal dipeptide transporter MFSD1</fullName>
    </recommendedName>
    <alternativeName>
        <fullName evidence="22">Major facilitator superfamily domain-containing protein 1</fullName>
    </alternativeName>
</protein>
<comment type="function">
    <text evidence="23">Lysosomal dipeptide uniporter that selectively exports lysine, arginine or histidine-containing dipeptides with a net positive charge from the lysosome lumen into the cytosol. Could play a role in a specific type of protein O-glycosylation indirectly regulating macrophages migration and tissue invasion. Also essential for liver homeostasis.</text>
</comment>
<comment type="catalytic activity">
    <reaction evidence="13">
        <text>L-alpha-aminoacyl-L-lysine(out) = L-alpha-aminoacyl-L-lysine(in)</text>
        <dbReference type="Rhea" id="RHEA:79383"/>
        <dbReference type="ChEBI" id="CHEBI:229966"/>
    </reaction>
</comment>
<evidence type="ECO:0000256" key="9">
    <source>
        <dbReference type="ARBA" id="ARBA00044878"/>
    </source>
</evidence>
<dbReference type="GO" id="GO:0022857">
    <property type="term" value="F:transmembrane transporter activity"/>
    <property type="evidence" value="ECO:0007669"/>
    <property type="project" value="InterPro"/>
</dbReference>
<evidence type="ECO:0000256" key="15">
    <source>
        <dbReference type="ARBA" id="ARBA00044899"/>
    </source>
</evidence>
<feature type="transmembrane region" description="Helical" evidence="25">
    <location>
        <begin position="234"/>
        <end position="256"/>
    </location>
</feature>
<keyword evidence="3" id="KW-0813">Transport</keyword>
<dbReference type="EMBL" id="UGPB01000001">
    <property type="protein sequence ID" value="STY29270.1"/>
    <property type="molecule type" value="Genomic_DNA"/>
</dbReference>
<feature type="transmembrane region" description="Helical" evidence="25">
    <location>
        <begin position="112"/>
        <end position="131"/>
    </location>
</feature>
<feature type="transmembrane region" description="Helical" evidence="25">
    <location>
        <begin position="299"/>
        <end position="318"/>
    </location>
</feature>
<dbReference type="PANTHER" id="PTHR23512:SF3">
    <property type="entry name" value="MAJOR FACILITATOR SUPERFAMILY DOMAIN-CONTAINING PROTEIN 1"/>
    <property type="match status" value="1"/>
</dbReference>
<proteinExistence type="inferred from homology"/>